<keyword evidence="3" id="KW-1185">Reference proteome</keyword>
<sequence>MKKYFFYCVLLQYNISASNSIENFNLERKKSGYNGDQDDFENSGSGSMDSKYYDENFFTTEKVDLSTSRSRKKSVLHKSANEPLREDFDIKAKNRKPLCQKMLQDCRRKRFFGTQRVEKCIVNDDDAILKASRKFFGILKANKNVQDYVDMLSQLSNVKFHLDRSKFTEYVFSILKEEKSDMSFDKEFDFFTYFLARCSYMLIFRISVNPAMKIKNEVSERIWSEIERSLEIKLYSNCLWEVRQLFKTKNYIKIVQSLESIIDDKDLVKDPKLKDIHEALKFMDDVNDGKYLFTNRRVEVVKIDCVKEASKNEQVKTFENTGNNSNKFDSRTNSGVKYYGGNYNGTNFNFPLTSSNISQQNFSALPNSNGFDADASSYQLCLNNAAEVENDNIVLVSAVFFPLIFILFIIIFIWKCYNCRLPKKKFSECKIKKDVNEDLEPLIKKDSNSYGSVDELSLP</sequence>
<dbReference type="AlphaFoldDB" id="A0A0F9WCP6"/>
<dbReference type="RefSeq" id="XP_024330342.1">
    <property type="nucleotide sequence ID" value="XM_024476003.1"/>
</dbReference>
<organism evidence="2 3">
    <name type="scientific">Vairimorpha ceranae</name>
    <dbReference type="NCBI Taxonomy" id="40302"/>
    <lineage>
        <taxon>Eukaryota</taxon>
        <taxon>Fungi</taxon>
        <taxon>Fungi incertae sedis</taxon>
        <taxon>Microsporidia</taxon>
        <taxon>Nosematidae</taxon>
        <taxon>Vairimorpha</taxon>
    </lineage>
</organism>
<protein>
    <submittedName>
        <fullName evidence="2">Uncharacterized protein</fullName>
    </submittedName>
</protein>
<dbReference type="VEuPathDB" id="MicrosporidiaDB:NCER_102156"/>
<keyword evidence="1" id="KW-0812">Transmembrane</keyword>
<feature type="transmembrane region" description="Helical" evidence="1">
    <location>
        <begin position="393"/>
        <end position="414"/>
    </location>
</feature>
<name>A0A0F9WCP6_9MICR</name>
<dbReference type="VEuPathDB" id="MicrosporidiaDB:G9O61_00g012990"/>
<evidence type="ECO:0000313" key="3">
    <source>
        <dbReference type="Proteomes" id="UP000034350"/>
    </source>
</evidence>
<comment type="caution">
    <text evidence="2">The sequence shown here is derived from an EMBL/GenBank/DDBJ whole genome shotgun (WGS) entry which is preliminary data.</text>
</comment>
<gene>
    <name evidence="2" type="ORF">AAJ76_560002685</name>
</gene>
<keyword evidence="1" id="KW-0472">Membrane</keyword>
<evidence type="ECO:0000313" key="2">
    <source>
        <dbReference type="EMBL" id="KKO74600.1"/>
    </source>
</evidence>
<dbReference type="VEuPathDB" id="MicrosporidiaDB:AAJ76_560002685"/>
<evidence type="ECO:0000256" key="1">
    <source>
        <dbReference type="SAM" id="Phobius"/>
    </source>
</evidence>
<dbReference type="GeneID" id="36320951"/>
<dbReference type="EMBL" id="JPQZ01000056">
    <property type="protein sequence ID" value="KKO74600.1"/>
    <property type="molecule type" value="Genomic_DNA"/>
</dbReference>
<proteinExistence type="predicted"/>
<accession>A0A0F9WCP6</accession>
<keyword evidence="1" id="KW-1133">Transmembrane helix</keyword>
<dbReference type="Proteomes" id="UP000034350">
    <property type="component" value="Unassembled WGS sequence"/>
</dbReference>
<reference evidence="2 3" key="1">
    <citation type="journal article" date="2015" name="Environ. Microbiol.">
        <title>Genome analyses suggest the presence of polyploidy and recent human-driven expansions in eight global populations of the honeybee pathogen Nosema ceranae.</title>
        <authorList>
            <person name="Pelin A."/>
            <person name="Selman M."/>
            <person name="Aris-Brosou S."/>
            <person name="Farinelli L."/>
            <person name="Corradi N."/>
        </authorList>
    </citation>
    <scope>NUCLEOTIDE SEQUENCE [LARGE SCALE GENOMIC DNA]</scope>
    <source>
        <strain evidence="2 3">PA08 1199</strain>
    </source>
</reference>